<protein>
    <recommendedName>
        <fullName evidence="1">DUF6817 domain-containing protein</fullName>
    </recommendedName>
</protein>
<feature type="domain" description="DUF6817" evidence="1">
    <location>
        <begin position="31"/>
        <end position="97"/>
    </location>
</feature>
<comment type="caution">
    <text evidence="2">The sequence shown here is derived from an EMBL/GenBank/DDBJ whole genome shotgun (WGS) entry which is preliminary data.</text>
</comment>
<evidence type="ECO:0000313" key="3">
    <source>
        <dbReference type="Proteomes" id="UP000442694"/>
    </source>
</evidence>
<dbReference type="InterPro" id="IPR049202">
    <property type="entry name" value="DUF6817"/>
</dbReference>
<reference evidence="2 3" key="1">
    <citation type="submission" date="2019-10" db="EMBL/GenBank/DDBJ databases">
        <title>New genus of Silvanigrellaceae.</title>
        <authorList>
            <person name="Pitt A."/>
            <person name="Hahn M.W."/>
        </authorList>
    </citation>
    <scope>NUCLEOTIDE SEQUENCE [LARGE SCALE GENOMIC DNA]</scope>
    <source>
        <strain evidence="2 3">33A1-SZDP</strain>
    </source>
</reference>
<evidence type="ECO:0000259" key="1">
    <source>
        <dbReference type="Pfam" id="PF20680"/>
    </source>
</evidence>
<gene>
    <name evidence="2" type="ORF">GCL57_07030</name>
</gene>
<dbReference type="Proteomes" id="UP000442694">
    <property type="component" value="Unassembled WGS sequence"/>
</dbReference>
<dbReference type="RefSeq" id="WP_152212648.1">
    <property type="nucleotide sequence ID" value="NZ_WFLN01000006.1"/>
</dbReference>
<sequence>MLKKIEIESSKNKFIDFLENNKFNNNILFNRSLLDHLIGTYELSLKLKCDYDVCLASLFHNIYDENKAYKFKGISASNLTIIINLIGKEAENLVFLFFNGEYNKSLRKNLNKKNDYFIICNDKKIKICKSILIKLLDISAINILEQAYYFLKNDYVSSIKILNYIKPYETTPRLLSPLVYAEVKRCIDLCLNKN</sequence>
<proteinExistence type="predicted"/>
<evidence type="ECO:0000313" key="2">
    <source>
        <dbReference type="EMBL" id="KAB8030720.1"/>
    </source>
</evidence>
<organism evidence="2 3">
    <name type="scientific">Fluviispira multicolorata</name>
    <dbReference type="NCBI Taxonomy" id="2654512"/>
    <lineage>
        <taxon>Bacteria</taxon>
        <taxon>Pseudomonadati</taxon>
        <taxon>Bdellovibrionota</taxon>
        <taxon>Oligoflexia</taxon>
        <taxon>Silvanigrellales</taxon>
        <taxon>Silvanigrellaceae</taxon>
        <taxon>Fluviispira</taxon>
    </lineage>
</organism>
<accession>A0A833JD47</accession>
<dbReference type="Pfam" id="PF20680">
    <property type="entry name" value="DUF6817"/>
    <property type="match status" value="1"/>
</dbReference>
<keyword evidence="3" id="KW-1185">Reference proteome</keyword>
<name>A0A833JD47_9BACT</name>
<dbReference type="AlphaFoldDB" id="A0A833JD47"/>
<dbReference type="EMBL" id="WFLN01000006">
    <property type="protein sequence ID" value="KAB8030720.1"/>
    <property type="molecule type" value="Genomic_DNA"/>
</dbReference>